<sequence length="281" mass="30940">MSGSWQLRTAVVLVVMGIMIVCASAQSSCNCNNGNVDVSAPQCLCSCYAGYLLPYCLYRADDTVAVQIWLTIAPIDFYSDQLLQALAWALPVTDTSQLAFLYAHPFAAQNRTAAYVSMKGDRAQQLNWDFTSQNEWLAEVHIEAAYEQVPTLPESTTYGASLSVYKSTDGKILITVENIMWLIGALVVTFGLWVFDACCYGNTEQEVEEYYIEHHLAMTNLVDGNLHAHNNYNGDADDDDEYAKDRGGNPLKGRPGSAAPSAAATEHAGDPHKIFSDRTRR</sequence>
<dbReference type="AlphaFoldDB" id="A0A0S4JVI1"/>
<proteinExistence type="predicted"/>
<dbReference type="Proteomes" id="UP000051952">
    <property type="component" value="Unassembled WGS sequence"/>
</dbReference>
<feature type="chain" id="PRO_5006622738" evidence="2">
    <location>
        <begin position="26"/>
        <end position="281"/>
    </location>
</feature>
<feature type="compositionally biased region" description="Basic and acidic residues" evidence="1">
    <location>
        <begin position="267"/>
        <end position="281"/>
    </location>
</feature>
<dbReference type="OrthoDB" id="252647at2759"/>
<evidence type="ECO:0000313" key="3">
    <source>
        <dbReference type="EMBL" id="CUG93441.1"/>
    </source>
</evidence>
<feature type="compositionally biased region" description="Low complexity" evidence="1">
    <location>
        <begin position="253"/>
        <end position="264"/>
    </location>
</feature>
<keyword evidence="2" id="KW-0732">Signal</keyword>
<gene>
    <name evidence="3" type="ORF">BSAL_42895</name>
</gene>
<evidence type="ECO:0000256" key="1">
    <source>
        <dbReference type="SAM" id="MobiDB-lite"/>
    </source>
</evidence>
<feature type="signal peptide" evidence="2">
    <location>
        <begin position="1"/>
        <end position="25"/>
    </location>
</feature>
<organism evidence="3 4">
    <name type="scientific">Bodo saltans</name>
    <name type="common">Flagellated protozoan</name>
    <dbReference type="NCBI Taxonomy" id="75058"/>
    <lineage>
        <taxon>Eukaryota</taxon>
        <taxon>Discoba</taxon>
        <taxon>Euglenozoa</taxon>
        <taxon>Kinetoplastea</taxon>
        <taxon>Metakinetoplastina</taxon>
        <taxon>Eubodonida</taxon>
        <taxon>Bodonidae</taxon>
        <taxon>Bodo</taxon>
    </lineage>
</organism>
<keyword evidence="4" id="KW-1185">Reference proteome</keyword>
<evidence type="ECO:0000256" key="2">
    <source>
        <dbReference type="SAM" id="SignalP"/>
    </source>
</evidence>
<name>A0A0S4JVI1_BODSA</name>
<accession>A0A0S4JVI1</accession>
<protein>
    <submittedName>
        <fullName evidence="3">Membrane-associated protein, putative</fullName>
    </submittedName>
</protein>
<dbReference type="EMBL" id="CYKH01002155">
    <property type="protein sequence ID" value="CUG93441.1"/>
    <property type="molecule type" value="Genomic_DNA"/>
</dbReference>
<dbReference type="VEuPathDB" id="TriTrypDB:BSAL_42895"/>
<reference evidence="4" key="1">
    <citation type="submission" date="2015-09" db="EMBL/GenBank/DDBJ databases">
        <authorList>
            <consortium name="Pathogen Informatics"/>
        </authorList>
    </citation>
    <scope>NUCLEOTIDE SEQUENCE [LARGE SCALE GENOMIC DNA]</scope>
    <source>
        <strain evidence="4">Lake Konstanz</strain>
    </source>
</reference>
<evidence type="ECO:0000313" key="4">
    <source>
        <dbReference type="Proteomes" id="UP000051952"/>
    </source>
</evidence>
<feature type="region of interest" description="Disordered" evidence="1">
    <location>
        <begin position="232"/>
        <end position="281"/>
    </location>
</feature>